<proteinExistence type="predicted"/>
<evidence type="ECO:0000313" key="2">
    <source>
        <dbReference type="EMBL" id="KWX21676.1"/>
    </source>
</evidence>
<dbReference type="PROSITE" id="PS50989">
    <property type="entry name" value="COA_CT_CTER"/>
    <property type="match status" value="1"/>
</dbReference>
<dbReference type="STRING" id="59750.AWC31_23620"/>
<reference evidence="2 3" key="1">
    <citation type="submission" date="2015-07" db="EMBL/GenBank/DDBJ databases">
        <title>A draft genome sequence of Mycobacterium wolinskyi.</title>
        <authorList>
            <person name="de Man T.J."/>
            <person name="Perry K.A."/>
            <person name="Coulliette A.D."/>
            <person name="Jensen B."/>
            <person name="Toney N.C."/>
            <person name="Limbago B.M."/>
            <person name="Noble-Wang J."/>
        </authorList>
    </citation>
    <scope>NUCLEOTIDE SEQUENCE [LARGE SCALE GENOMIC DNA]</scope>
    <source>
        <strain evidence="2 3">CDC_01</strain>
    </source>
</reference>
<dbReference type="PANTHER" id="PTHR43842">
    <property type="entry name" value="PROPIONYL-COA CARBOXYLASE BETA CHAIN"/>
    <property type="match status" value="1"/>
</dbReference>
<protein>
    <submittedName>
        <fullName evidence="2">Biotin carboxylase</fullName>
    </submittedName>
</protein>
<dbReference type="InterPro" id="IPR029045">
    <property type="entry name" value="ClpP/crotonase-like_dom_sf"/>
</dbReference>
<dbReference type="Proteomes" id="UP000070612">
    <property type="component" value="Unassembled WGS sequence"/>
</dbReference>
<dbReference type="InterPro" id="IPR051047">
    <property type="entry name" value="AccD/PCCB"/>
</dbReference>
<name>A0A132PH71_9MYCO</name>
<dbReference type="InterPro" id="IPR034733">
    <property type="entry name" value="AcCoA_carboxyl_beta"/>
</dbReference>
<evidence type="ECO:0000313" key="3">
    <source>
        <dbReference type="Proteomes" id="UP000070612"/>
    </source>
</evidence>
<dbReference type="RefSeq" id="WP_067853773.1">
    <property type="nucleotide sequence ID" value="NZ_LGTW01000018.1"/>
</dbReference>
<comment type="caution">
    <text evidence="2">The sequence shown here is derived from an EMBL/GenBank/DDBJ whole genome shotgun (WGS) entry which is preliminary data.</text>
</comment>
<dbReference type="PANTHER" id="PTHR43842:SF2">
    <property type="entry name" value="PROPIONYL-COA CARBOXYLASE BETA CHAIN, MITOCHONDRIAL"/>
    <property type="match status" value="1"/>
</dbReference>
<dbReference type="SUPFAM" id="SSF52096">
    <property type="entry name" value="ClpP/crotonase"/>
    <property type="match status" value="2"/>
</dbReference>
<feature type="domain" description="CoA carboxyltransferase C-terminal" evidence="1">
    <location>
        <begin position="263"/>
        <end position="498"/>
    </location>
</feature>
<accession>A0A132PH71</accession>
<gene>
    <name evidence="2" type="ORF">AFM11_24500</name>
</gene>
<dbReference type="Pfam" id="PF01039">
    <property type="entry name" value="Carboxyl_trans"/>
    <property type="match status" value="1"/>
</dbReference>
<keyword evidence="3" id="KW-1185">Reference proteome</keyword>
<dbReference type="EMBL" id="LGTW01000018">
    <property type="protein sequence ID" value="KWX21676.1"/>
    <property type="molecule type" value="Genomic_DNA"/>
</dbReference>
<sequence>MPDEPIRDDLAEVLRRRALTQDDARPDAVARRHAAKGRTARENIADLIDPESFVEYGRFAIAAQRRRRDDTDLIERTPADGLVAGTARIGGHACAVLSYDYTVLAGTQGALGHRKKDRLFEIIERLRLPTVFFAEGGGGRPGDTDYPTVSSLEVRAFKLWAALSGVVPRIAVVKGRCFAGNAVIAGAADLIVATADTSIGMGGPAMIAGGGLGDIAPDDVGPISVQAPNGVVDVVVPDEAAAVTATKKLLGYFHGPSEPGPAADQTALRTMVPERARRAYHVGPIIETLADQDTVTYLREKFAPEMVTALARIDGRPVGVIANNTRVMAGAITAAASDKAARFLQLCEAFGLPVVSLVDCPGYMVGPAAEAEALVRRGSRLLVAGAALSVPLVAVILRRGYGLGAQAMCGGSLHEPLLTVAWPGAHLGPMGLEGAVRLGMRKELEAIEDADAREEAVRAATAAAEMHARALNSASMFEIDDVIDPAETRSLIAATLTAAAEHERPPTARRFVDTW</sequence>
<dbReference type="GO" id="GO:0004658">
    <property type="term" value="F:propionyl-CoA carboxylase activity"/>
    <property type="evidence" value="ECO:0007669"/>
    <property type="project" value="TreeGrafter"/>
</dbReference>
<dbReference type="Gene3D" id="3.90.226.10">
    <property type="entry name" value="2-enoyl-CoA Hydratase, Chain A, domain 1"/>
    <property type="match status" value="2"/>
</dbReference>
<dbReference type="AlphaFoldDB" id="A0A132PH71"/>
<organism evidence="2 3">
    <name type="scientific">Mycolicibacterium wolinskyi</name>
    <dbReference type="NCBI Taxonomy" id="59750"/>
    <lineage>
        <taxon>Bacteria</taxon>
        <taxon>Bacillati</taxon>
        <taxon>Actinomycetota</taxon>
        <taxon>Actinomycetes</taxon>
        <taxon>Mycobacteriales</taxon>
        <taxon>Mycobacteriaceae</taxon>
        <taxon>Mycolicibacterium</taxon>
    </lineage>
</organism>
<dbReference type="InterPro" id="IPR011763">
    <property type="entry name" value="COA_CT_C"/>
</dbReference>
<evidence type="ECO:0000259" key="1">
    <source>
        <dbReference type="PROSITE" id="PS50989"/>
    </source>
</evidence>
<dbReference type="PATRIC" id="fig|59750.3.peg.2261"/>